<dbReference type="RefSeq" id="XP_013254863.1">
    <property type="nucleotide sequence ID" value="XM_013399409.1"/>
</dbReference>
<comment type="caution">
    <text evidence="4">The sequence shown here is derived from an EMBL/GenBank/DDBJ whole genome shotgun (WGS) entry which is preliminary data.</text>
</comment>
<feature type="region of interest" description="Disordered" evidence="2">
    <location>
        <begin position="681"/>
        <end position="793"/>
    </location>
</feature>
<dbReference type="STRING" id="1182545.A0A072NZ54"/>
<feature type="compositionally biased region" description="Low complexity" evidence="2">
    <location>
        <begin position="200"/>
        <end position="216"/>
    </location>
</feature>
<dbReference type="PANTHER" id="PTHR13454:SF11">
    <property type="entry name" value="PROTEIN MCM10 HOMOLOG"/>
    <property type="match status" value="1"/>
</dbReference>
<feature type="compositionally biased region" description="Basic and acidic residues" evidence="2">
    <location>
        <begin position="759"/>
        <end position="770"/>
    </location>
</feature>
<comment type="similarity">
    <text evidence="1">Belongs to the MCM10 family.</text>
</comment>
<dbReference type="InterPro" id="IPR012340">
    <property type="entry name" value="NA-bd_OB-fold"/>
</dbReference>
<dbReference type="PANTHER" id="PTHR13454">
    <property type="entry name" value="PROTEIN MCM10 HOMOLOG"/>
    <property type="match status" value="1"/>
</dbReference>
<feature type="compositionally biased region" description="Polar residues" evidence="2">
    <location>
        <begin position="110"/>
        <end position="123"/>
    </location>
</feature>
<feature type="compositionally biased region" description="Gly residues" evidence="2">
    <location>
        <begin position="562"/>
        <end position="571"/>
    </location>
</feature>
<dbReference type="GO" id="GO:0006270">
    <property type="term" value="P:DNA replication initiation"/>
    <property type="evidence" value="ECO:0007669"/>
    <property type="project" value="InterPro"/>
</dbReference>
<dbReference type="EMBL" id="AMGV01000018">
    <property type="protein sequence ID" value="KEF52273.1"/>
    <property type="molecule type" value="Genomic_DNA"/>
</dbReference>
<protein>
    <recommendedName>
        <fullName evidence="3">Zinc finger Mcm10/DnaG-type domain-containing protein</fullName>
    </recommendedName>
</protein>
<feature type="compositionally biased region" description="Polar residues" evidence="2">
    <location>
        <begin position="701"/>
        <end position="715"/>
    </location>
</feature>
<accession>A0A072NZ54</accession>
<evidence type="ECO:0000259" key="3">
    <source>
        <dbReference type="Pfam" id="PF09329"/>
    </source>
</evidence>
<dbReference type="VEuPathDB" id="FungiDB:A1O9_11513"/>
<dbReference type="InterPro" id="IPR040184">
    <property type="entry name" value="Mcm10"/>
</dbReference>
<organism evidence="4 5">
    <name type="scientific">Exophiala aquamarina CBS 119918</name>
    <dbReference type="NCBI Taxonomy" id="1182545"/>
    <lineage>
        <taxon>Eukaryota</taxon>
        <taxon>Fungi</taxon>
        <taxon>Dikarya</taxon>
        <taxon>Ascomycota</taxon>
        <taxon>Pezizomycotina</taxon>
        <taxon>Eurotiomycetes</taxon>
        <taxon>Chaetothyriomycetidae</taxon>
        <taxon>Chaetothyriales</taxon>
        <taxon>Herpotrichiellaceae</taxon>
        <taxon>Exophiala</taxon>
    </lineage>
</organism>
<feature type="compositionally biased region" description="Polar residues" evidence="2">
    <location>
        <begin position="600"/>
        <end position="613"/>
    </location>
</feature>
<evidence type="ECO:0000313" key="4">
    <source>
        <dbReference type="EMBL" id="KEF52273.1"/>
    </source>
</evidence>
<feature type="compositionally biased region" description="Polar residues" evidence="2">
    <location>
        <begin position="722"/>
        <end position="741"/>
    </location>
</feature>
<dbReference type="GO" id="GO:0043596">
    <property type="term" value="C:nuclear replication fork"/>
    <property type="evidence" value="ECO:0007669"/>
    <property type="project" value="TreeGrafter"/>
</dbReference>
<dbReference type="GeneID" id="25286411"/>
<feature type="region of interest" description="Disordered" evidence="2">
    <location>
        <begin position="92"/>
        <end position="140"/>
    </location>
</feature>
<dbReference type="Gene3D" id="2.40.50.140">
    <property type="entry name" value="Nucleic acid-binding proteins"/>
    <property type="match status" value="1"/>
</dbReference>
<evidence type="ECO:0000256" key="2">
    <source>
        <dbReference type="SAM" id="MobiDB-lite"/>
    </source>
</evidence>
<feature type="compositionally biased region" description="Polar residues" evidence="2">
    <location>
        <begin position="322"/>
        <end position="334"/>
    </location>
</feature>
<dbReference type="GO" id="GO:0003697">
    <property type="term" value="F:single-stranded DNA binding"/>
    <property type="evidence" value="ECO:0007669"/>
    <property type="project" value="InterPro"/>
</dbReference>
<dbReference type="Pfam" id="PF09329">
    <property type="entry name" value="zf-primase"/>
    <property type="match status" value="1"/>
</dbReference>
<feature type="compositionally biased region" description="Acidic residues" evidence="2">
    <location>
        <begin position="58"/>
        <end position="71"/>
    </location>
</feature>
<evidence type="ECO:0000313" key="5">
    <source>
        <dbReference type="Proteomes" id="UP000027920"/>
    </source>
</evidence>
<sequence>MAHEASWPPHSPHAALLSSPSGRKKYEAMRTSPTKRSNTTPNLLDRVRAARGERNSEVNDDDGDGDDYDVEDDEEILQLKLAAIEAKLKLRKLQQSKSRAQTPARPLSRPGSSHGPSLSNVNAGQWHEKPTDSLTSIEVPLSPVRRLQPATQQKSPSRVLLGIDKGVRAVDVSLKRANTTSGARHRPRATLTSSNDRPSRSSAFNSSRSTTSAKSASEVERRKPFSERMAEARKSETDLSSRREAIARNRSKGFVIDHAELETYRSASEQSAVLDAQRSPTRLSQYVEYSREEVLHVVGQPSSGDRTLKKSRTMPNLRETPSRPTSVDSGSPSAQGGDPSLYEGFSQLHLSSRILPHSFLKRTLPADRFSTYRIPDLLREIKAPGYELPEEVCDYVIFGIIASKSGAMDHKQPATDDKTVSTKDWQRKWEDGSQNHRRFMAITLTDLAWSVDLYLFGNALPRYHRLSPGTVVAILNPGIMPPKPGREETGAFSLSLSGGDDTVLEIGTSRDLGFCKTPKKDGKECGSWVDASKTSICEWHLNAELTKAQSSRMGVNTGSNGFGANGLGVGGRSHFERGRNGRGGERGLKSEGQQYDRRTQSNFYISRSNTTGSKPGPNDARFTQSNPFGGQDHLDRNKDERIRRRFAAQEKEREIAEKLGGLGGNMGFGGAGAEYLRQTAQNSAQELSKDNRKKTRPGHPTYSNHGSTATTSQSGDPDKATQRSALATRSNLLYVPGSNSNGKRRAENVRLSPVKKTRFVTEKGIREAGRDSLGGASNLGGGGADSDDDLEIV</sequence>
<feature type="compositionally biased region" description="Polar residues" evidence="2">
    <location>
        <begin position="31"/>
        <end position="42"/>
    </location>
</feature>
<feature type="region of interest" description="Disordered" evidence="2">
    <location>
        <begin position="299"/>
        <end position="340"/>
    </location>
</feature>
<feature type="region of interest" description="Disordered" evidence="2">
    <location>
        <begin position="562"/>
        <end position="639"/>
    </location>
</feature>
<dbReference type="AlphaFoldDB" id="A0A072NZ54"/>
<feature type="region of interest" description="Disordered" evidence="2">
    <location>
        <begin position="173"/>
        <end position="252"/>
    </location>
</feature>
<dbReference type="InterPro" id="IPR015408">
    <property type="entry name" value="Znf_Mcm10/DnaG"/>
</dbReference>
<gene>
    <name evidence="4" type="ORF">A1O9_11513</name>
</gene>
<evidence type="ECO:0000256" key="1">
    <source>
        <dbReference type="ARBA" id="ARBA00009679"/>
    </source>
</evidence>
<dbReference type="OrthoDB" id="273123at2759"/>
<feature type="domain" description="Zinc finger Mcm10/DnaG-type" evidence="3">
    <location>
        <begin position="507"/>
        <end position="552"/>
    </location>
</feature>
<feature type="compositionally biased region" description="Basic and acidic residues" evidence="2">
    <location>
        <begin position="217"/>
        <end position="247"/>
    </location>
</feature>
<dbReference type="HOGENOM" id="CLU_011047_0_0_1"/>
<keyword evidence="5" id="KW-1185">Reference proteome</keyword>
<dbReference type="Proteomes" id="UP000027920">
    <property type="component" value="Unassembled WGS sequence"/>
</dbReference>
<proteinExistence type="inferred from homology"/>
<dbReference type="GO" id="GO:0003688">
    <property type="term" value="F:DNA replication origin binding"/>
    <property type="evidence" value="ECO:0007669"/>
    <property type="project" value="TreeGrafter"/>
</dbReference>
<reference evidence="4 5" key="1">
    <citation type="submission" date="2013-03" db="EMBL/GenBank/DDBJ databases">
        <title>The Genome Sequence of Exophiala aquamarina CBS 119918.</title>
        <authorList>
            <consortium name="The Broad Institute Genomics Platform"/>
            <person name="Cuomo C."/>
            <person name="de Hoog S."/>
            <person name="Gorbushina A."/>
            <person name="Walker B."/>
            <person name="Young S.K."/>
            <person name="Zeng Q."/>
            <person name="Gargeya S."/>
            <person name="Fitzgerald M."/>
            <person name="Haas B."/>
            <person name="Abouelleil A."/>
            <person name="Allen A.W."/>
            <person name="Alvarado L."/>
            <person name="Arachchi H.M."/>
            <person name="Berlin A.M."/>
            <person name="Chapman S.B."/>
            <person name="Gainer-Dewar J."/>
            <person name="Goldberg J."/>
            <person name="Griggs A."/>
            <person name="Gujja S."/>
            <person name="Hansen M."/>
            <person name="Howarth C."/>
            <person name="Imamovic A."/>
            <person name="Ireland A."/>
            <person name="Larimer J."/>
            <person name="McCowan C."/>
            <person name="Murphy C."/>
            <person name="Pearson M."/>
            <person name="Poon T.W."/>
            <person name="Priest M."/>
            <person name="Roberts A."/>
            <person name="Saif S."/>
            <person name="Shea T."/>
            <person name="Sisk P."/>
            <person name="Sykes S."/>
            <person name="Wortman J."/>
            <person name="Nusbaum C."/>
            <person name="Birren B."/>
        </authorList>
    </citation>
    <scope>NUCLEOTIDE SEQUENCE [LARGE SCALE GENOMIC DNA]</scope>
    <source>
        <strain evidence="4 5">CBS 119918</strain>
    </source>
</reference>
<name>A0A072NZ54_9EURO</name>
<feature type="region of interest" description="Disordered" evidence="2">
    <location>
        <begin position="1"/>
        <end position="71"/>
    </location>
</feature>
<feature type="compositionally biased region" description="Basic and acidic residues" evidence="2">
    <location>
        <begin position="45"/>
        <end position="57"/>
    </location>
</feature>
<feature type="compositionally biased region" description="Basic and acidic residues" evidence="2">
    <location>
        <begin position="573"/>
        <end position="599"/>
    </location>
</feature>